<name>A0A5C6RIH5_9BACT</name>
<protein>
    <submittedName>
        <fullName evidence="1">Uncharacterized protein</fullName>
    </submittedName>
</protein>
<gene>
    <name evidence="1" type="ORF">FRY97_17660</name>
</gene>
<sequence>MPFFRMGACPCPMAGAAMLRGSLSARPLALRASGLAFGHPFAALGRCQAKAPFSAKQGLLLSGFGCLPAGFGEPQEVLYGRKEKRPLRAFWPKADEMAIGALQVPRLPLF</sequence>
<keyword evidence="2" id="KW-1185">Reference proteome</keyword>
<evidence type="ECO:0000313" key="1">
    <source>
        <dbReference type="EMBL" id="TXB61725.1"/>
    </source>
</evidence>
<proteinExistence type="predicted"/>
<accession>A0A5C6RIH5</accession>
<reference evidence="1 2" key="1">
    <citation type="submission" date="2019-08" db="EMBL/GenBank/DDBJ databases">
        <title>Genome of Phaeodactylibacter luteus.</title>
        <authorList>
            <person name="Bowman J.P."/>
        </authorList>
    </citation>
    <scope>NUCLEOTIDE SEQUENCE [LARGE SCALE GENOMIC DNA]</scope>
    <source>
        <strain evidence="1 2">KCTC 42180</strain>
    </source>
</reference>
<organism evidence="1 2">
    <name type="scientific">Phaeodactylibacter luteus</name>
    <dbReference type="NCBI Taxonomy" id="1564516"/>
    <lineage>
        <taxon>Bacteria</taxon>
        <taxon>Pseudomonadati</taxon>
        <taxon>Bacteroidota</taxon>
        <taxon>Saprospiria</taxon>
        <taxon>Saprospirales</taxon>
        <taxon>Haliscomenobacteraceae</taxon>
        <taxon>Phaeodactylibacter</taxon>
    </lineage>
</organism>
<comment type="caution">
    <text evidence="1">The sequence shown here is derived from an EMBL/GenBank/DDBJ whole genome shotgun (WGS) entry which is preliminary data.</text>
</comment>
<evidence type="ECO:0000313" key="2">
    <source>
        <dbReference type="Proteomes" id="UP000321580"/>
    </source>
</evidence>
<dbReference type="Proteomes" id="UP000321580">
    <property type="component" value="Unassembled WGS sequence"/>
</dbReference>
<dbReference type="AlphaFoldDB" id="A0A5C6RIH5"/>
<dbReference type="EMBL" id="VOOR01000047">
    <property type="protein sequence ID" value="TXB61725.1"/>
    <property type="molecule type" value="Genomic_DNA"/>
</dbReference>